<dbReference type="FunFam" id="3.40.50.300:FF:000425">
    <property type="entry name" value="Probable ABC transporter, ATP-binding subunit"/>
    <property type="match status" value="1"/>
</dbReference>
<dbReference type="InterPro" id="IPR017871">
    <property type="entry name" value="ABC_transporter-like_CS"/>
</dbReference>
<dbReference type="SMART" id="SM00382">
    <property type="entry name" value="AAA"/>
    <property type="match status" value="1"/>
</dbReference>
<dbReference type="SUPFAM" id="SSF50331">
    <property type="entry name" value="MOP-like"/>
    <property type="match status" value="1"/>
</dbReference>
<dbReference type="PROSITE" id="PS50893">
    <property type="entry name" value="ABC_TRANSPORTER_2"/>
    <property type="match status" value="1"/>
</dbReference>
<evidence type="ECO:0000259" key="5">
    <source>
        <dbReference type="PROSITE" id="PS50893"/>
    </source>
</evidence>
<dbReference type="Pfam" id="PF00005">
    <property type="entry name" value="ABC_tran"/>
    <property type="match status" value="1"/>
</dbReference>
<dbReference type="InterPro" id="IPR003593">
    <property type="entry name" value="AAA+_ATPase"/>
</dbReference>
<dbReference type="Gene3D" id="3.40.50.300">
    <property type="entry name" value="P-loop containing nucleotide triphosphate hydrolases"/>
    <property type="match status" value="1"/>
</dbReference>
<name>A0A7X8YD30_9MICC</name>
<dbReference type="EC" id="7.6.2.9" evidence="4"/>
<protein>
    <recommendedName>
        <fullName evidence="4">ABC-type quaternary amine transporter</fullName>
        <ecNumber evidence="4">7.6.2.9</ecNumber>
    </recommendedName>
</protein>
<dbReference type="InterPro" id="IPR003439">
    <property type="entry name" value="ABC_transporter-like_ATP-bd"/>
</dbReference>
<dbReference type="PANTHER" id="PTHR42781">
    <property type="entry name" value="SPERMIDINE/PUTRESCINE IMPORT ATP-BINDING PROTEIN POTA"/>
    <property type="match status" value="1"/>
</dbReference>
<sequence>MTSEQTPGAALELDGVTKNFGSFTAIQDVTLSIEPGEFITFLGPSGSGKTTTLNCIAGFEDVTAGEITLAGQSLTDQPVHRRNLGMVFQGYALFPHMSVEKNVAYPLKQRKVPKAQREKDVTATLEKVGLTEFRHRLPSQLSGGQRQRVALARAICFNPPLLLMDEPLSALDKALREQLQQEIRRIHRDLGTTVVFVTHDQDEALALSDRIVVFNKGKVVQVGTPRELYLQPENVFVSEFVGESLMISGDYRNSQFHSDSGTVFATDTTQELGWTGPAQMMIRPENISIHDAAASADTAATGECSVTGFLEDITYVGNAVKYRVGLPDGGGIVRAEDIGGEVADIGSEVTLSWAAADARILAKETSEEPAHA</sequence>
<evidence type="ECO:0000256" key="4">
    <source>
        <dbReference type="ARBA" id="ARBA00066388"/>
    </source>
</evidence>
<keyword evidence="7" id="KW-1185">Reference proteome</keyword>
<dbReference type="GO" id="GO:0016887">
    <property type="term" value="F:ATP hydrolysis activity"/>
    <property type="evidence" value="ECO:0007669"/>
    <property type="project" value="InterPro"/>
</dbReference>
<dbReference type="InterPro" id="IPR008995">
    <property type="entry name" value="Mo/tungstate-bd_C_term_dom"/>
</dbReference>
<keyword evidence="1" id="KW-0813">Transport</keyword>
<keyword evidence="3 6" id="KW-0067">ATP-binding</keyword>
<keyword evidence="2" id="KW-0547">Nucleotide-binding</keyword>
<feature type="domain" description="ABC transporter" evidence="5">
    <location>
        <begin position="11"/>
        <end position="241"/>
    </location>
</feature>
<dbReference type="Gene3D" id="2.40.50.100">
    <property type="match status" value="1"/>
</dbReference>
<dbReference type="InterPro" id="IPR050093">
    <property type="entry name" value="ABC_SmlMolc_Importer"/>
</dbReference>
<evidence type="ECO:0000256" key="1">
    <source>
        <dbReference type="ARBA" id="ARBA00022448"/>
    </source>
</evidence>
<dbReference type="Proteomes" id="UP000523139">
    <property type="component" value="Unassembled WGS sequence"/>
</dbReference>
<accession>A0A7X8YD30</accession>
<evidence type="ECO:0000313" key="6">
    <source>
        <dbReference type="EMBL" id="NLS08951.1"/>
    </source>
</evidence>
<dbReference type="Pfam" id="PF08402">
    <property type="entry name" value="TOBE_2"/>
    <property type="match status" value="1"/>
</dbReference>
<reference evidence="6 7" key="1">
    <citation type="submission" date="2020-04" db="EMBL/GenBank/DDBJ databases">
        <title>Nesterenkonia sp. nov., isolated from marine sediment.</title>
        <authorList>
            <person name="Zhang G."/>
        </authorList>
    </citation>
    <scope>NUCLEOTIDE SEQUENCE [LARGE SCALE GENOMIC DNA]</scope>
    <source>
        <strain evidence="6 7">MY13</strain>
    </source>
</reference>
<comment type="caution">
    <text evidence="6">The sequence shown here is derived from an EMBL/GenBank/DDBJ whole genome shotgun (WGS) entry which is preliminary data.</text>
</comment>
<evidence type="ECO:0000313" key="7">
    <source>
        <dbReference type="Proteomes" id="UP000523139"/>
    </source>
</evidence>
<evidence type="ECO:0000256" key="2">
    <source>
        <dbReference type="ARBA" id="ARBA00022741"/>
    </source>
</evidence>
<dbReference type="GO" id="GO:0043190">
    <property type="term" value="C:ATP-binding cassette (ABC) transporter complex"/>
    <property type="evidence" value="ECO:0007669"/>
    <property type="project" value="InterPro"/>
</dbReference>
<gene>
    <name evidence="6" type="ORF">HGQ17_02820</name>
</gene>
<dbReference type="PROSITE" id="PS00211">
    <property type="entry name" value="ABC_TRANSPORTER_1"/>
    <property type="match status" value="1"/>
</dbReference>
<dbReference type="RefSeq" id="WP_168886416.1">
    <property type="nucleotide sequence ID" value="NZ_JABAHY010000001.1"/>
</dbReference>
<dbReference type="AlphaFoldDB" id="A0A7X8YD30"/>
<dbReference type="InterPro" id="IPR027417">
    <property type="entry name" value="P-loop_NTPase"/>
</dbReference>
<dbReference type="GO" id="GO:0015418">
    <property type="term" value="F:ABC-type quaternary ammonium compound transporting activity"/>
    <property type="evidence" value="ECO:0007669"/>
    <property type="project" value="UniProtKB-EC"/>
</dbReference>
<proteinExistence type="predicted"/>
<dbReference type="PANTHER" id="PTHR42781:SF4">
    <property type="entry name" value="SPERMIDINE_PUTRESCINE IMPORT ATP-BINDING PROTEIN POTA"/>
    <property type="match status" value="1"/>
</dbReference>
<dbReference type="EMBL" id="JABAHY010000001">
    <property type="protein sequence ID" value="NLS08951.1"/>
    <property type="molecule type" value="Genomic_DNA"/>
</dbReference>
<dbReference type="GO" id="GO:0005524">
    <property type="term" value="F:ATP binding"/>
    <property type="evidence" value="ECO:0007669"/>
    <property type="project" value="UniProtKB-KW"/>
</dbReference>
<organism evidence="6 7">
    <name type="scientific">Nesterenkonia sedimenti</name>
    <dbReference type="NCBI Taxonomy" id="1463632"/>
    <lineage>
        <taxon>Bacteria</taxon>
        <taxon>Bacillati</taxon>
        <taxon>Actinomycetota</taxon>
        <taxon>Actinomycetes</taxon>
        <taxon>Micrococcales</taxon>
        <taxon>Micrococcaceae</taxon>
        <taxon>Nesterenkonia</taxon>
    </lineage>
</organism>
<dbReference type="InterPro" id="IPR013611">
    <property type="entry name" value="Transp-assoc_OB_typ2"/>
</dbReference>
<dbReference type="SUPFAM" id="SSF52540">
    <property type="entry name" value="P-loop containing nucleoside triphosphate hydrolases"/>
    <property type="match status" value="1"/>
</dbReference>
<evidence type="ECO:0000256" key="3">
    <source>
        <dbReference type="ARBA" id="ARBA00022840"/>
    </source>
</evidence>